<feature type="domain" description="SusE outer membrane protein" evidence="1">
    <location>
        <begin position="24"/>
        <end position="126"/>
    </location>
</feature>
<dbReference type="Proteomes" id="UP000635885">
    <property type="component" value="Unassembled WGS sequence"/>
</dbReference>
<proteinExistence type="predicted"/>
<evidence type="ECO:0000313" key="2">
    <source>
        <dbReference type="EMBL" id="GGC31215.1"/>
    </source>
</evidence>
<dbReference type="RefSeq" id="WP_188439885.1">
    <property type="nucleotide sequence ID" value="NZ_BMFD01000002.1"/>
</dbReference>
<name>A0ABQ1M064_9BACT</name>
<keyword evidence="3" id="KW-1185">Reference proteome</keyword>
<reference evidence="3" key="1">
    <citation type="journal article" date="2019" name="Int. J. Syst. Evol. Microbiol.">
        <title>The Global Catalogue of Microorganisms (GCM) 10K type strain sequencing project: providing services to taxonomists for standard genome sequencing and annotation.</title>
        <authorList>
            <consortium name="The Broad Institute Genomics Platform"/>
            <consortium name="The Broad Institute Genome Sequencing Center for Infectious Disease"/>
            <person name="Wu L."/>
            <person name="Ma J."/>
        </authorList>
    </citation>
    <scope>NUCLEOTIDE SEQUENCE [LARGE SCALE GENOMIC DNA]</scope>
    <source>
        <strain evidence="3">CGMCC 1.12479</strain>
    </source>
</reference>
<dbReference type="Pfam" id="PF14292">
    <property type="entry name" value="SusE"/>
    <property type="match status" value="1"/>
</dbReference>
<dbReference type="CDD" id="cd12956">
    <property type="entry name" value="CBM_SusE-F_like"/>
    <property type="match status" value="1"/>
</dbReference>
<dbReference type="InterPro" id="IPR025970">
    <property type="entry name" value="SusE"/>
</dbReference>
<protein>
    <recommendedName>
        <fullName evidence="1">SusE outer membrane protein domain-containing protein</fullName>
    </recommendedName>
</protein>
<organism evidence="2 3">
    <name type="scientific">Belliella aquatica</name>
    <dbReference type="NCBI Taxonomy" id="1323734"/>
    <lineage>
        <taxon>Bacteria</taxon>
        <taxon>Pseudomonadati</taxon>
        <taxon>Bacteroidota</taxon>
        <taxon>Cytophagia</taxon>
        <taxon>Cytophagales</taxon>
        <taxon>Cyclobacteriaceae</taxon>
        <taxon>Belliella</taxon>
    </lineage>
</organism>
<sequence length="348" mass="37306">MRVLSKLLFVVFALPLVWSCEQLEQPRIIEQTGATLSAAPSNIVLSMDDAEELIVFNLNAADFGVNVSETTYEIQVDAVGNNFAAPVGVGSATTTTVEVKVDDLNRSAISKGLVAGEAGNLEFRVNATPSRAGLSAVSGEAVVISVTPYSTEVVLPSLRVPGDYQSWNPSNDNTILFSENSDDVYEGFVHILSGSGEFKFITGPAWDEFPDFGEGATPGSLVEKGGNVKIADGFGTYRVKADLNNLTYELERVGVWGIIGSATTGDWNTETPMTFDAAQNVLKITTDLTEGEIKFRTNTWDQNYGLGDESGVANFNSANNIPIPEDGNYTITLDFKTPGAVLYTVTKN</sequence>
<dbReference type="EMBL" id="BMFD01000002">
    <property type="protein sequence ID" value="GGC31215.1"/>
    <property type="molecule type" value="Genomic_DNA"/>
</dbReference>
<evidence type="ECO:0000259" key="1">
    <source>
        <dbReference type="Pfam" id="PF14292"/>
    </source>
</evidence>
<dbReference type="CDD" id="cd12967">
    <property type="entry name" value="CBM_SusE-F_like_u1"/>
    <property type="match status" value="1"/>
</dbReference>
<gene>
    <name evidence="2" type="ORF">GCM10010993_07650</name>
</gene>
<evidence type="ECO:0000313" key="3">
    <source>
        <dbReference type="Proteomes" id="UP000635885"/>
    </source>
</evidence>
<comment type="caution">
    <text evidence="2">The sequence shown here is derived from an EMBL/GenBank/DDBJ whole genome shotgun (WGS) entry which is preliminary data.</text>
</comment>
<accession>A0ABQ1M064</accession>
<dbReference type="Gene3D" id="2.60.40.3620">
    <property type="match status" value="2"/>
</dbReference>